<dbReference type="Proteomes" id="UP000292957">
    <property type="component" value="Unassembled WGS sequence"/>
</dbReference>
<feature type="region of interest" description="Disordered" evidence="1">
    <location>
        <begin position="72"/>
        <end position="94"/>
    </location>
</feature>
<name>A0A4Q9MRJ5_9APHY</name>
<dbReference type="OrthoDB" id="2748010at2759"/>
<evidence type="ECO:0000256" key="1">
    <source>
        <dbReference type="SAM" id="MobiDB-lite"/>
    </source>
</evidence>
<evidence type="ECO:0000313" key="2">
    <source>
        <dbReference type="EMBL" id="TBU29142.1"/>
    </source>
</evidence>
<protein>
    <submittedName>
        <fullName evidence="2">Uncharacterized protein</fullName>
    </submittedName>
</protein>
<dbReference type="AlphaFoldDB" id="A0A4Q9MRJ5"/>
<accession>A0A4Q9MRJ5</accession>
<sequence length="94" mass="10752">MFFAQLPSYSSHSVFSLALVLEREAPFWHARRLCPRQSLWHSRWTECSRATRYKAMRTLVATATSVPTAPVYSTRSHRSCSSLHSPQTLLPQST</sequence>
<reference evidence="2" key="1">
    <citation type="submission" date="2019-01" db="EMBL/GenBank/DDBJ databases">
        <title>Draft genome sequences of three monokaryotic isolates of the white-rot basidiomycete fungus Dichomitus squalens.</title>
        <authorList>
            <consortium name="DOE Joint Genome Institute"/>
            <person name="Lopez S.C."/>
            <person name="Andreopoulos B."/>
            <person name="Pangilinan J."/>
            <person name="Lipzen A."/>
            <person name="Riley R."/>
            <person name="Ahrendt S."/>
            <person name="Ng V."/>
            <person name="Barry K."/>
            <person name="Daum C."/>
            <person name="Grigoriev I.V."/>
            <person name="Hilden K.S."/>
            <person name="Makela M.R."/>
            <person name="de Vries R.P."/>
        </authorList>
    </citation>
    <scope>NUCLEOTIDE SEQUENCE [LARGE SCALE GENOMIC DNA]</scope>
    <source>
        <strain evidence="2">OM18370.1</strain>
    </source>
</reference>
<gene>
    <name evidence="2" type="ORF">BD311DRAFT_297775</name>
</gene>
<dbReference type="EMBL" id="ML143415">
    <property type="protein sequence ID" value="TBU29142.1"/>
    <property type="molecule type" value="Genomic_DNA"/>
</dbReference>
<proteinExistence type="predicted"/>
<organism evidence="2">
    <name type="scientific">Dichomitus squalens</name>
    <dbReference type="NCBI Taxonomy" id="114155"/>
    <lineage>
        <taxon>Eukaryota</taxon>
        <taxon>Fungi</taxon>
        <taxon>Dikarya</taxon>
        <taxon>Basidiomycota</taxon>
        <taxon>Agaricomycotina</taxon>
        <taxon>Agaricomycetes</taxon>
        <taxon>Polyporales</taxon>
        <taxon>Polyporaceae</taxon>
        <taxon>Dichomitus</taxon>
    </lineage>
</organism>